<keyword evidence="2" id="KW-1185">Reference proteome</keyword>
<organism evidence="1 2">
    <name type="scientific">Ajellomyces capsulatus (strain G186AR / H82 / ATCC MYA-2454 / RMSCC 2432)</name>
    <name type="common">Darling's disease fungus</name>
    <name type="synonym">Histoplasma capsulatum</name>
    <dbReference type="NCBI Taxonomy" id="447093"/>
    <lineage>
        <taxon>Eukaryota</taxon>
        <taxon>Fungi</taxon>
        <taxon>Dikarya</taxon>
        <taxon>Ascomycota</taxon>
        <taxon>Pezizomycotina</taxon>
        <taxon>Eurotiomycetes</taxon>
        <taxon>Eurotiomycetidae</taxon>
        <taxon>Onygenales</taxon>
        <taxon>Ajellomycetaceae</taxon>
        <taxon>Histoplasma</taxon>
    </lineage>
</organism>
<dbReference type="VEuPathDB" id="FungiDB:I7I50_01692"/>
<name>C0P158_AJECG</name>
<reference evidence="1" key="1">
    <citation type="submission" date="2009-02" db="EMBL/GenBank/DDBJ databases">
        <title>The Genome Sequence of Ajellomyces capsulatus strain G186AR.</title>
        <authorList>
            <consortium name="The Broad Institute Genome Sequencing Platform"/>
            <person name="Champion M."/>
            <person name="Cuomo C."/>
            <person name="Ma L.-J."/>
            <person name="Henn M.R."/>
            <person name="Sil A."/>
            <person name="Goldman B."/>
            <person name="Young S.K."/>
            <person name="Kodira C.D."/>
            <person name="Zeng Q."/>
            <person name="Koehrsen M."/>
            <person name="Alvarado L."/>
            <person name="Berlin A."/>
            <person name="Borenstein D."/>
            <person name="Chen Z."/>
            <person name="Engels R."/>
            <person name="Freedman E."/>
            <person name="Gellesch M."/>
            <person name="Goldberg J."/>
            <person name="Griggs A."/>
            <person name="Gujja S."/>
            <person name="Heiman D."/>
            <person name="Hepburn T."/>
            <person name="Howarth C."/>
            <person name="Jen D."/>
            <person name="Larson L."/>
            <person name="Lewis B."/>
            <person name="Mehta T."/>
            <person name="Park D."/>
            <person name="Pearson M."/>
            <person name="Roberts A."/>
            <person name="Saif S."/>
            <person name="Shea T."/>
            <person name="Shenoy N."/>
            <person name="Sisk P."/>
            <person name="Stolte C."/>
            <person name="Sykes S."/>
            <person name="Walk T."/>
            <person name="White J."/>
            <person name="Yandava C."/>
            <person name="Klein B."/>
            <person name="McEwen J.G."/>
            <person name="Puccia R."/>
            <person name="Goldman G.H."/>
            <person name="Felipe M.S."/>
            <person name="Nino-Vega G."/>
            <person name="San-Blas G."/>
            <person name="Taylor J."/>
            <person name="Mendoza L."/>
            <person name="Galagan J."/>
            <person name="Nusbaum C."/>
            <person name="Birren B."/>
        </authorList>
    </citation>
    <scope>NUCLEOTIDE SEQUENCE</scope>
    <source>
        <strain evidence="1">G186AR</strain>
    </source>
</reference>
<gene>
    <name evidence="1" type="ORF">HCBG_09138</name>
</gene>
<dbReference type="EMBL" id="GG663383">
    <property type="protein sequence ID" value="EEH02694.1"/>
    <property type="molecule type" value="Genomic_DNA"/>
</dbReference>
<dbReference type="GeneID" id="69042154"/>
<dbReference type="RefSeq" id="XP_045283175.1">
    <property type="nucleotide sequence ID" value="XM_045436187.1"/>
</dbReference>
<dbReference type="Proteomes" id="UP000001631">
    <property type="component" value="Unassembled WGS sequence"/>
</dbReference>
<accession>C0P158</accession>
<dbReference type="AlphaFoldDB" id="C0P158"/>
<protein>
    <submittedName>
        <fullName evidence="1">Uncharacterized protein</fullName>
    </submittedName>
</protein>
<proteinExistence type="predicted"/>
<evidence type="ECO:0000313" key="2">
    <source>
        <dbReference type="Proteomes" id="UP000001631"/>
    </source>
</evidence>
<sequence>MEKQELHSEMAIDNLSVWDFWCTDRRNLIIGKQWWDGAPGVAKLGIPKLSWEVFSVSSGPTPLEHPNMRRDSNVSDELSNIYSYGSSIICSIFRDAEFPTKQSPFVDSDGDTHSVGHKAFGRIYEAAGGTRPLETNRIYSCTHPCRNKVFLGTNPVQAGYLAISFSDCSLWMPMIQLPALSLEAFAPMLLSAVRRILAERHLRGHRTKEVSPSGLTISPELRPVQLWAGLDLYGLFPRGNSHSATWSGNPTCFWRRRGTIIGRVLRSPDSYPPTTRAIPWIQKIPMDILRYSHTSSLHG</sequence>
<dbReference type="HOGENOM" id="CLU_930554_0_0_1"/>
<dbReference type="InParanoid" id="C0P158"/>
<evidence type="ECO:0000313" key="1">
    <source>
        <dbReference type="EMBL" id="EEH02694.1"/>
    </source>
</evidence>